<dbReference type="Proteomes" id="UP000092627">
    <property type="component" value="Unassembled WGS sequence"/>
</dbReference>
<accession>A0A1A8TEP7</accession>
<protein>
    <recommendedName>
        <fullName evidence="3">SnoaL-like domain protein</fullName>
    </recommendedName>
</protein>
<evidence type="ECO:0008006" key="3">
    <source>
        <dbReference type="Google" id="ProtNLM"/>
    </source>
</evidence>
<gene>
    <name evidence="1" type="ORF">MAQ5080_01710</name>
</gene>
<keyword evidence="2" id="KW-1185">Reference proteome</keyword>
<proteinExistence type="predicted"/>
<dbReference type="STRING" id="295068.MAQ5080_01710"/>
<organism evidence="1 2">
    <name type="scientific">Marinomonas aquimarina</name>
    <dbReference type="NCBI Taxonomy" id="295068"/>
    <lineage>
        <taxon>Bacteria</taxon>
        <taxon>Pseudomonadati</taxon>
        <taxon>Pseudomonadota</taxon>
        <taxon>Gammaproteobacteria</taxon>
        <taxon>Oceanospirillales</taxon>
        <taxon>Oceanospirillaceae</taxon>
        <taxon>Marinomonas</taxon>
    </lineage>
</organism>
<evidence type="ECO:0000313" key="1">
    <source>
        <dbReference type="EMBL" id="SBS30564.1"/>
    </source>
</evidence>
<dbReference type="EMBL" id="FLOC01000008">
    <property type="protein sequence ID" value="SBS30564.1"/>
    <property type="molecule type" value="Genomic_DNA"/>
</dbReference>
<dbReference type="AlphaFoldDB" id="A0A1A8TEP7"/>
<reference evidence="1 2" key="1">
    <citation type="submission" date="2016-06" db="EMBL/GenBank/DDBJ databases">
        <authorList>
            <person name="Kjaerup R.B."/>
            <person name="Dalgaard T.S."/>
            <person name="Juul-Madsen H.R."/>
        </authorList>
    </citation>
    <scope>NUCLEOTIDE SEQUENCE [LARGE SCALE GENOMIC DNA]</scope>
    <source>
        <strain evidence="1 2">CECT 5080</strain>
    </source>
</reference>
<sequence>MNILALSDDEIRDLAEQIWGDMVKGANSKDWALYSKYMLPESADEQARAAVEHQWQYSKMFTSLTEEREFLSVLRQGDHVVVLWKQWSSKVEGDFLVMLYLKSIADEVKVIGSWIR</sequence>
<name>A0A1A8TEP7_9GAMM</name>
<dbReference type="RefSeq" id="WP_067208658.1">
    <property type="nucleotide sequence ID" value="NZ_FLOC01000008.1"/>
</dbReference>
<evidence type="ECO:0000313" key="2">
    <source>
        <dbReference type="Proteomes" id="UP000092627"/>
    </source>
</evidence>
<dbReference type="OrthoDB" id="5734488at2"/>